<dbReference type="Pfam" id="PF18181">
    <property type="entry name" value="SLATT_1"/>
    <property type="match status" value="1"/>
</dbReference>
<keyword evidence="5" id="KW-1185">Reference proteome</keyword>
<accession>A0A812U8E9</accession>
<protein>
    <submittedName>
        <fullName evidence="4">PUB2 protein</fullName>
    </submittedName>
</protein>
<evidence type="ECO:0000256" key="2">
    <source>
        <dbReference type="SAM" id="Phobius"/>
    </source>
</evidence>
<feature type="domain" description="SMODS and SLOG-associating 2TM effector" evidence="3">
    <location>
        <begin position="755"/>
        <end position="876"/>
    </location>
</feature>
<feature type="compositionally biased region" description="Polar residues" evidence="1">
    <location>
        <begin position="23"/>
        <end position="35"/>
    </location>
</feature>
<dbReference type="Proteomes" id="UP000604046">
    <property type="component" value="Unassembled WGS sequence"/>
</dbReference>
<feature type="region of interest" description="Disordered" evidence="1">
    <location>
        <begin position="1"/>
        <end position="35"/>
    </location>
</feature>
<sequence>MATPEASAKTKATRPKKGKGASAKNQAANADSKATNTDDIKAITMYDMIHTVEIPTRMEKYRVLRATHRQAKLMTENTASLARLADEFCPRTPHMVFCLLVSDFHLADSPKHDNRDLMERQQQLQMFMQRVVLPIAEEANALVICDARKEYCALTTAFMTAYAMRKPAWGTELPVTVVGFAEFDENEKDQLPEHWQDLFRHLDGLEADGRESDHQDHSPSTGKDLHAGIPNLVLTGKISASSTSNRSSQHDSKTDNKSLRAELLSYFNSKMPCVAFKAGKCELSGANGDASLRPAVEAVQRGIAVFLVDMEVREQGSAVDLKNVKDDSVPKPTDVKDDSTPVEQGKKRAVLQRADSLKIFVEETAELQKDLRRQNQDTMDLCQKELKDALASVHDFSAPVKGFDVCELAYTLELYERHSPLNFDAFMPLWIQLEISEADRDDLVSLNFRESHDIREDFVKLGERIRKRAKDDTIASFASSALSLATSSGLAKSINVHWPEHKLDDAVRDVAEQGRLPEGNSTEALRLLREAWNEHDVAAGVAKFYGRMARLLYFLQLSLNAASVIVIVLLEQFEWQTLDVDQALFAIAMLSTSLISIIGFTNPVARWQRLRAAATQLESTIWLFRTRCGPFQVRVFSYDSDLEEKRLEAQLIAWRRAAVNETDLQRSDFQRTYRKAWYTHGQFKDKNWLKQQQVHEKASCICRLWLRRCLWRKKLSEEEKTHQKKTPIEKLLHKLDSAHKPGADDHHSPLKPKGYVELRLQKMIKFYQDRLPWYAWYNRALFFTSLCSVAMSSVLAFYNLTQWVIVGTALSSASSAWAEFNNVQQNIQRYSDTILALKNVESWWNSLNLIEKAAITNVEHLVQSTEDIITSECEAWARAQKQQEVKTAKMLKSQQVQPKAARK</sequence>
<evidence type="ECO:0000259" key="3">
    <source>
        <dbReference type="Pfam" id="PF18181"/>
    </source>
</evidence>
<dbReference type="InterPro" id="IPR025325">
    <property type="entry name" value="DUF4231"/>
</dbReference>
<name>A0A812U8E9_9DINO</name>
<dbReference type="OrthoDB" id="422981at2759"/>
<organism evidence="4 5">
    <name type="scientific">Symbiodinium natans</name>
    <dbReference type="NCBI Taxonomy" id="878477"/>
    <lineage>
        <taxon>Eukaryota</taxon>
        <taxon>Sar</taxon>
        <taxon>Alveolata</taxon>
        <taxon>Dinophyceae</taxon>
        <taxon>Suessiales</taxon>
        <taxon>Symbiodiniaceae</taxon>
        <taxon>Symbiodinium</taxon>
    </lineage>
</organism>
<feature type="region of interest" description="Disordered" evidence="1">
    <location>
        <begin position="208"/>
        <end position="227"/>
    </location>
</feature>
<keyword evidence="2" id="KW-0472">Membrane</keyword>
<dbReference type="AlphaFoldDB" id="A0A812U8E9"/>
<feature type="compositionally biased region" description="Basic and acidic residues" evidence="1">
    <location>
        <begin position="208"/>
        <end position="217"/>
    </location>
</feature>
<feature type="transmembrane region" description="Helical" evidence="2">
    <location>
        <begin position="582"/>
        <end position="601"/>
    </location>
</feature>
<comment type="caution">
    <text evidence="4">The sequence shown here is derived from an EMBL/GenBank/DDBJ whole genome shotgun (WGS) entry which is preliminary data.</text>
</comment>
<feature type="transmembrane region" description="Helical" evidence="2">
    <location>
        <begin position="551"/>
        <end position="570"/>
    </location>
</feature>
<dbReference type="EMBL" id="CAJNDS010002691">
    <property type="protein sequence ID" value="CAE7566053.1"/>
    <property type="molecule type" value="Genomic_DNA"/>
</dbReference>
<feature type="transmembrane region" description="Helical" evidence="2">
    <location>
        <begin position="780"/>
        <end position="800"/>
    </location>
</feature>
<dbReference type="InterPro" id="IPR040884">
    <property type="entry name" value="SLATT_1"/>
</dbReference>
<evidence type="ECO:0000313" key="5">
    <source>
        <dbReference type="Proteomes" id="UP000604046"/>
    </source>
</evidence>
<proteinExistence type="predicted"/>
<evidence type="ECO:0000313" key="4">
    <source>
        <dbReference type="EMBL" id="CAE7566053.1"/>
    </source>
</evidence>
<keyword evidence="2" id="KW-1133">Transmembrane helix</keyword>
<gene>
    <name evidence="4" type="primary">PUB2</name>
    <name evidence="4" type="ORF">SNAT2548_LOCUS32075</name>
</gene>
<dbReference type="Pfam" id="PF14015">
    <property type="entry name" value="DUF4231"/>
    <property type="match status" value="1"/>
</dbReference>
<reference evidence="4" key="1">
    <citation type="submission" date="2021-02" db="EMBL/GenBank/DDBJ databases">
        <authorList>
            <person name="Dougan E. K."/>
            <person name="Rhodes N."/>
            <person name="Thang M."/>
            <person name="Chan C."/>
        </authorList>
    </citation>
    <scope>NUCLEOTIDE SEQUENCE</scope>
</reference>
<keyword evidence="2" id="KW-0812">Transmembrane</keyword>
<dbReference type="NCBIfam" id="NF033634">
    <property type="entry name" value="SLATT_1"/>
    <property type="match status" value="1"/>
</dbReference>
<evidence type="ECO:0000256" key="1">
    <source>
        <dbReference type="SAM" id="MobiDB-lite"/>
    </source>
</evidence>